<evidence type="ECO:0000256" key="1">
    <source>
        <dbReference type="SAM" id="MobiDB-lite"/>
    </source>
</evidence>
<evidence type="ECO:0000313" key="2">
    <source>
        <dbReference type="EMBL" id="MXQ91639.1"/>
    </source>
</evidence>
<sequence length="274" mass="30521">METRVDSKNGESLNNWFEEEICKIVNSFVNWSLTLGSYLGSKDSPLSQGFRVSVNKPKKFPRLQRLESAHIHYSSILNVKEMSPVQGQSLMDHEQAAFRAYGWFDFKTVTSNFRSMCETASLDQICAHWYPLCTACSMKLGANLADPIPGHPDTYPPWGRSEERSLATQEEAGIEPLETGINSFQPENLDNANLFSIGGERMGERNNIPAFNLLREGGQEPGHLTPVRQSCASMSLLRSPSGRRQQQGPLREGGDTQVCDLRTVCDGTGKSQIF</sequence>
<accession>A0A6B0RNA6</accession>
<name>A0A6B0RNA6_9CETA</name>
<feature type="compositionally biased region" description="Polar residues" evidence="1">
    <location>
        <begin position="236"/>
        <end position="248"/>
    </location>
</feature>
<organism evidence="2 3">
    <name type="scientific">Bos mutus</name>
    <name type="common">wild yak</name>
    <dbReference type="NCBI Taxonomy" id="72004"/>
    <lineage>
        <taxon>Eukaryota</taxon>
        <taxon>Metazoa</taxon>
        <taxon>Chordata</taxon>
        <taxon>Craniata</taxon>
        <taxon>Vertebrata</taxon>
        <taxon>Euteleostomi</taxon>
        <taxon>Mammalia</taxon>
        <taxon>Eutheria</taxon>
        <taxon>Laurasiatheria</taxon>
        <taxon>Artiodactyla</taxon>
        <taxon>Ruminantia</taxon>
        <taxon>Pecora</taxon>
        <taxon>Bovidae</taxon>
        <taxon>Bovinae</taxon>
        <taxon>Bos</taxon>
    </lineage>
</organism>
<keyword evidence="3" id="KW-1185">Reference proteome</keyword>
<feature type="region of interest" description="Disordered" evidence="1">
    <location>
        <begin position="236"/>
        <end position="255"/>
    </location>
</feature>
<proteinExistence type="predicted"/>
<reference evidence="2" key="1">
    <citation type="submission" date="2019-10" db="EMBL/GenBank/DDBJ databases">
        <title>The sequence and de novo assembly of the wild yak genome.</title>
        <authorList>
            <person name="Liu Y."/>
        </authorList>
    </citation>
    <scope>NUCLEOTIDE SEQUENCE [LARGE SCALE GENOMIC DNA]</scope>
    <source>
        <strain evidence="2">WY2019</strain>
    </source>
</reference>
<protein>
    <submittedName>
        <fullName evidence="2">Uncharacterized protein</fullName>
    </submittedName>
</protein>
<dbReference type="AlphaFoldDB" id="A0A6B0RNA6"/>
<evidence type="ECO:0000313" key="3">
    <source>
        <dbReference type="Proteomes" id="UP000322234"/>
    </source>
</evidence>
<gene>
    <name evidence="2" type="ORF">E5288_WYG019883</name>
</gene>
<comment type="caution">
    <text evidence="2">The sequence shown here is derived from an EMBL/GenBank/DDBJ whole genome shotgun (WGS) entry which is preliminary data.</text>
</comment>
<dbReference type="EMBL" id="VBQZ03000073">
    <property type="protein sequence ID" value="MXQ91639.1"/>
    <property type="molecule type" value="Genomic_DNA"/>
</dbReference>
<dbReference type="Proteomes" id="UP000322234">
    <property type="component" value="Unassembled WGS sequence"/>
</dbReference>